<name>A0A4U0TR26_9PEZI</name>
<feature type="transmembrane region" description="Helical" evidence="2">
    <location>
        <begin position="430"/>
        <end position="454"/>
    </location>
</feature>
<evidence type="ECO:0000313" key="4">
    <source>
        <dbReference type="EMBL" id="KAK0304683.1"/>
    </source>
</evidence>
<dbReference type="InterPro" id="IPR011701">
    <property type="entry name" value="MFS"/>
</dbReference>
<evidence type="ECO:0000256" key="2">
    <source>
        <dbReference type="SAM" id="Phobius"/>
    </source>
</evidence>
<gene>
    <name evidence="6" type="ORF">B0A54_17622</name>
    <name evidence="4" type="ORF">LTR82_017098</name>
    <name evidence="5" type="ORF">LTR91_021449</name>
</gene>
<dbReference type="PROSITE" id="PS50850">
    <property type="entry name" value="MFS"/>
    <property type="match status" value="1"/>
</dbReference>
<dbReference type="PANTHER" id="PTHR23520">
    <property type="entry name" value="TRANSPORTER, PUTATIVE (AFU_ORTHOLOGUE AFUA_3G04000)-RELATED"/>
    <property type="match status" value="1"/>
</dbReference>
<feature type="transmembrane region" description="Helical" evidence="2">
    <location>
        <begin position="89"/>
        <end position="105"/>
    </location>
</feature>
<evidence type="ECO:0000313" key="6">
    <source>
        <dbReference type="EMBL" id="TKA24540.1"/>
    </source>
</evidence>
<feature type="transmembrane region" description="Helical" evidence="2">
    <location>
        <begin position="276"/>
        <end position="303"/>
    </location>
</feature>
<feature type="transmembrane region" description="Helical" evidence="2">
    <location>
        <begin position="341"/>
        <end position="360"/>
    </location>
</feature>
<dbReference type="EMBL" id="JAUJLE010000382">
    <property type="protein sequence ID" value="KAK0958241.1"/>
    <property type="molecule type" value="Genomic_DNA"/>
</dbReference>
<dbReference type="PANTHER" id="PTHR23520:SF5">
    <property type="entry name" value="TRANSPORTER, PUTATIVE (AFU_ORTHOLOGUE AFUA_3G04000)-RELATED"/>
    <property type="match status" value="1"/>
</dbReference>
<comment type="subcellular location">
    <subcellularLocation>
        <location evidence="1">Membrane</location>
        <topology evidence="1">Multi-pass membrane protein</topology>
    </subcellularLocation>
</comment>
<dbReference type="OrthoDB" id="10027823at2759"/>
<feature type="transmembrane region" description="Helical" evidence="2">
    <location>
        <begin position="111"/>
        <end position="132"/>
    </location>
</feature>
<dbReference type="Proteomes" id="UP001168146">
    <property type="component" value="Unassembled WGS sequence"/>
</dbReference>
<keyword evidence="2" id="KW-0812">Transmembrane</keyword>
<evidence type="ECO:0000313" key="7">
    <source>
        <dbReference type="Proteomes" id="UP000310066"/>
    </source>
</evidence>
<dbReference type="EMBL" id="NAJP01000179">
    <property type="protein sequence ID" value="TKA24540.1"/>
    <property type="molecule type" value="Genomic_DNA"/>
</dbReference>
<dbReference type="SUPFAM" id="SSF103473">
    <property type="entry name" value="MFS general substrate transporter"/>
    <property type="match status" value="1"/>
</dbReference>
<evidence type="ECO:0000256" key="1">
    <source>
        <dbReference type="ARBA" id="ARBA00004141"/>
    </source>
</evidence>
<reference evidence="6 7" key="1">
    <citation type="submission" date="2017-03" db="EMBL/GenBank/DDBJ databases">
        <title>Genomes of endolithic fungi from Antarctica.</title>
        <authorList>
            <person name="Coleine C."/>
            <person name="Masonjones S."/>
            <person name="Stajich J.E."/>
        </authorList>
    </citation>
    <scope>NUCLEOTIDE SEQUENCE [LARGE SCALE GENOMIC DNA]</scope>
    <source>
        <strain evidence="6 7">CCFEE 5311</strain>
    </source>
</reference>
<feature type="domain" description="Major facilitator superfamily (MFS) profile" evidence="3">
    <location>
        <begin position="23"/>
        <end position="457"/>
    </location>
</feature>
<feature type="transmembrane region" description="Helical" evidence="2">
    <location>
        <begin position="194"/>
        <end position="213"/>
    </location>
</feature>
<accession>A0A4U0TR26</accession>
<sequence>MGFLEWLSHETSLHSLLTHGTRDIYIILLSRFLRMYAYGGAALVLGIFLYTAGNSGPQIGAFMSMTLLGDAAISYVLTMISDKIGRRRVLRIGSLLMTLAGTVFASTRNYYLLLFAAIFGVISPGAHEVGPFRAVEESTLAQLTPIEARTDVYAWFAVTSTIGMSLGLCVSGWITYVLRTYFEWDWKEGHMYPFIFAIYAVVGVVKFCLTFLLSDRCEANYDRQTEMDVAEREASAPLMGGGDRRTSYSTPRKVTETVRRIGGTVHTKLTPESRTILIKLCCLFALNSFASGMLPVTLMSWYANWRYRWFLTNRVGYTMAAVWLVASIANLFSASVARRLGLIRAMVFTHLPTAIFLAFIPLASTWWLMAMLLLASSAFGSMDQAPRSAFVAAVFLPSERTAVMGTLNLVRTLAAAGGPLVTGYFHEKKMWTAVFFLSAVLKISYDVGLLVMFVNTKLPETQRRPRDITVTDVDVGILLSESLTPPEAYERVDDEEEGGYMYERGYGKDQGKWNYEHIEEL</sequence>
<keyword evidence="8" id="KW-1185">Reference proteome</keyword>
<feature type="transmembrane region" description="Helical" evidence="2">
    <location>
        <begin position="315"/>
        <end position="334"/>
    </location>
</feature>
<proteinExistence type="predicted"/>
<dbReference type="EMBL" id="JASUXU010000124">
    <property type="protein sequence ID" value="KAK0304683.1"/>
    <property type="molecule type" value="Genomic_DNA"/>
</dbReference>
<reference evidence="4" key="2">
    <citation type="submission" date="2021-12" db="EMBL/GenBank/DDBJ databases">
        <title>Black yeast isolated from Biological Soil Crust.</title>
        <authorList>
            <person name="Kurbessoian T."/>
        </authorList>
    </citation>
    <scope>NUCLEOTIDE SEQUENCE</scope>
    <source>
        <strain evidence="4">CCFEE 5208</strain>
    </source>
</reference>
<dbReference type="Proteomes" id="UP001175353">
    <property type="component" value="Unassembled WGS sequence"/>
</dbReference>
<dbReference type="Pfam" id="PF07690">
    <property type="entry name" value="MFS_1"/>
    <property type="match status" value="2"/>
</dbReference>
<feature type="transmembrane region" description="Helical" evidence="2">
    <location>
        <begin position="35"/>
        <end position="53"/>
    </location>
</feature>
<keyword evidence="2" id="KW-0472">Membrane</keyword>
<dbReference type="GO" id="GO:0000329">
    <property type="term" value="C:fungal-type vacuole membrane"/>
    <property type="evidence" value="ECO:0007669"/>
    <property type="project" value="TreeGrafter"/>
</dbReference>
<dbReference type="Proteomes" id="UP000310066">
    <property type="component" value="Unassembled WGS sequence"/>
</dbReference>
<dbReference type="Gene3D" id="1.20.1250.20">
    <property type="entry name" value="MFS general substrate transporter like domains"/>
    <property type="match status" value="1"/>
</dbReference>
<evidence type="ECO:0000313" key="5">
    <source>
        <dbReference type="EMBL" id="KAK0958241.1"/>
    </source>
</evidence>
<keyword evidence="2" id="KW-1133">Transmembrane helix</keyword>
<comment type="caution">
    <text evidence="6">The sequence shown here is derived from an EMBL/GenBank/DDBJ whole genome shotgun (WGS) entry which is preliminary data.</text>
</comment>
<evidence type="ECO:0000313" key="8">
    <source>
        <dbReference type="Proteomes" id="UP001175353"/>
    </source>
</evidence>
<dbReference type="AlphaFoldDB" id="A0A4U0TR26"/>
<feature type="transmembrane region" description="Helical" evidence="2">
    <location>
        <begin position="152"/>
        <end position="174"/>
    </location>
</feature>
<organism evidence="6 7">
    <name type="scientific">Friedmanniomyces endolithicus</name>
    <dbReference type="NCBI Taxonomy" id="329885"/>
    <lineage>
        <taxon>Eukaryota</taxon>
        <taxon>Fungi</taxon>
        <taxon>Dikarya</taxon>
        <taxon>Ascomycota</taxon>
        <taxon>Pezizomycotina</taxon>
        <taxon>Dothideomycetes</taxon>
        <taxon>Dothideomycetidae</taxon>
        <taxon>Mycosphaerellales</taxon>
        <taxon>Teratosphaeriaceae</taxon>
        <taxon>Friedmanniomyces</taxon>
    </lineage>
</organism>
<protein>
    <recommendedName>
        <fullName evidence="3">Major facilitator superfamily (MFS) profile domain-containing protein</fullName>
    </recommendedName>
</protein>
<evidence type="ECO:0000259" key="3">
    <source>
        <dbReference type="PROSITE" id="PS50850"/>
    </source>
</evidence>
<reference evidence="5" key="3">
    <citation type="submission" date="2023-06" db="EMBL/GenBank/DDBJ databases">
        <title>Black Yeasts Isolated from many extreme environments.</title>
        <authorList>
            <person name="Coleine C."/>
            <person name="Stajich J.E."/>
            <person name="Selbmann L."/>
        </authorList>
    </citation>
    <scope>NUCLEOTIDE SEQUENCE</scope>
    <source>
        <strain evidence="5">CCFEE 5200</strain>
    </source>
</reference>
<dbReference type="InterPro" id="IPR020846">
    <property type="entry name" value="MFS_dom"/>
</dbReference>
<feature type="transmembrane region" description="Helical" evidence="2">
    <location>
        <begin position="59"/>
        <end position="77"/>
    </location>
</feature>
<dbReference type="InterPro" id="IPR036259">
    <property type="entry name" value="MFS_trans_sf"/>
</dbReference>
<dbReference type="GO" id="GO:0022857">
    <property type="term" value="F:transmembrane transporter activity"/>
    <property type="evidence" value="ECO:0007669"/>
    <property type="project" value="InterPro"/>
</dbReference>